<evidence type="ECO:0000256" key="2">
    <source>
        <dbReference type="ARBA" id="ARBA00022559"/>
    </source>
</evidence>
<dbReference type="Gene3D" id="1.10.489.10">
    <property type="entry name" value="Chloroperoxidase-like"/>
    <property type="match status" value="2"/>
</dbReference>
<evidence type="ECO:0000313" key="10">
    <source>
        <dbReference type="EMBL" id="CAF0824280.1"/>
    </source>
</evidence>
<keyword evidence="6" id="KW-0408">Iron</keyword>
<evidence type="ECO:0000256" key="3">
    <source>
        <dbReference type="ARBA" id="ARBA00022617"/>
    </source>
</evidence>
<evidence type="ECO:0000259" key="9">
    <source>
        <dbReference type="PROSITE" id="PS51405"/>
    </source>
</evidence>
<dbReference type="PANTHER" id="PTHR33577">
    <property type="entry name" value="STERIGMATOCYSTIN BIOSYNTHESIS PEROXIDASE STCC-RELATED"/>
    <property type="match status" value="1"/>
</dbReference>
<comment type="caution">
    <text evidence="11">The sequence shown here is derived from an EMBL/GenBank/DDBJ whole genome shotgun (WGS) entry which is preliminary data.</text>
</comment>
<dbReference type="OrthoDB" id="407298at2759"/>
<evidence type="ECO:0000256" key="4">
    <source>
        <dbReference type="ARBA" id="ARBA00022723"/>
    </source>
</evidence>
<evidence type="ECO:0000256" key="5">
    <source>
        <dbReference type="ARBA" id="ARBA00023002"/>
    </source>
</evidence>
<dbReference type="Pfam" id="PF01328">
    <property type="entry name" value="Peroxidase_2"/>
    <property type="match status" value="1"/>
</dbReference>
<organism evidence="11 13">
    <name type="scientific">Adineta ricciae</name>
    <name type="common">Rotifer</name>
    <dbReference type="NCBI Taxonomy" id="249248"/>
    <lineage>
        <taxon>Eukaryota</taxon>
        <taxon>Metazoa</taxon>
        <taxon>Spiralia</taxon>
        <taxon>Gnathifera</taxon>
        <taxon>Rotifera</taxon>
        <taxon>Eurotatoria</taxon>
        <taxon>Bdelloidea</taxon>
        <taxon>Adinetida</taxon>
        <taxon>Adinetidae</taxon>
        <taxon>Adineta</taxon>
    </lineage>
</organism>
<dbReference type="InterPro" id="IPR036851">
    <property type="entry name" value="Chloroperoxidase-like_sf"/>
</dbReference>
<feature type="signal peptide" evidence="8">
    <location>
        <begin position="1"/>
        <end position="18"/>
    </location>
</feature>
<feature type="domain" description="Heme haloperoxidase family profile" evidence="9">
    <location>
        <begin position="30"/>
        <end position="243"/>
    </location>
</feature>
<keyword evidence="12" id="KW-1185">Reference proteome</keyword>
<dbReference type="EMBL" id="CAJNOJ010000073">
    <property type="protein sequence ID" value="CAF1036634.1"/>
    <property type="molecule type" value="Genomic_DNA"/>
</dbReference>
<dbReference type="InterPro" id="IPR000028">
    <property type="entry name" value="Chloroperoxidase"/>
</dbReference>
<evidence type="ECO:0000256" key="7">
    <source>
        <dbReference type="ARBA" id="ARBA00025795"/>
    </source>
</evidence>
<evidence type="ECO:0000313" key="12">
    <source>
        <dbReference type="Proteomes" id="UP000663828"/>
    </source>
</evidence>
<protein>
    <recommendedName>
        <fullName evidence="9">Heme haloperoxidase family profile domain-containing protein</fullName>
    </recommendedName>
</protein>
<dbReference type="PANTHER" id="PTHR33577:SF15">
    <property type="entry name" value="HEME HALOPEROXIDASE FAMILY PROFILE DOMAIN-CONTAINING PROTEIN"/>
    <property type="match status" value="1"/>
</dbReference>
<evidence type="ECO:0000256" key="6">
    <source>
        <dbReference type="ARBA" id="ARBA00023004"/>
    </source>
</evidence>
<dbReference type="GO" id="GO:0004601">
    <property type="term" value="F:peroxidase activity"/>
    <property type="evidence" value="ECO:0007669"/>
    <property type="project" value="UniProtKB-KW"/>
</dbReference>
<comment type="similarity">
    <text evidence="7">Belongs to the chloroperoxidase family.</text>
</comment>
<keyword evidence="3" id="KW-0349">Heme</keyword>
<gene>
    <name evidence="11" type="ORF">EDS130_LOCUS16697</name>
    <name evidence="10" type="ORF">XAT740_LOCUS4122</name>
</gene>
<keyword evidence="5" id="KW-0560">Oxidoreductase</keyword>
<evidence type="ECO:0000313" key="11">
    <source>
        <dbReference type="EMBL" id="CAF1036634.1"/>
    </source>
</evidence>
<proteinExistence type="inferred from homology"/>
<dbReference type="Proteomes" id="UP000663828">
    <property type="component" value="Unassembled WGS sequence"/>
</dbReference>
<dbReference type="GO" id="GO:0046872">
    <property type="term" value="F:metal ion binding"/>
    <property type="evidence" value="ECO:0007669"/>
    <property type="project" value="UniProtKB-KW"/>
</dbReference>
<keyword evidence="8" id="KW-0732">Signal</keyword>
<evidence type="ECO:0000256" key="1">
    <source>
        <dbReference type="ARBA" id="ARBA00001970"/>
    </source>
</evidence>
<feature type="chain" id="PRO_5035601523" description="Heme haloperoxidase family profile domain-containing protein" evidence="8">
    <location>
        <begin position="19"/>
        <end position="340"/>
    </location>
</feature>
<dbReference type="PROSITE" id="PS51405">
    <property type="entry name" value="HEME_HALOPEROXIDASE"/>
    <property type="match status" value="1"/>
</dbReference>
<keyword evidence="2" id="KW-0575">Peroxidase</keyword>
<evidence type="ECO:0000256" key="8">
    <source>
        <dbReference type="SAM" id="SignalP"/>
    </source>
</evidence>
<sequence length="340" mass="37168">MISSIVFILVLSVHQCDSYPYLASKLQPDIFHPFQEPGPNDIRGPCPGLNAAANHGFISRSGITTLAELVQMQQDLYNVGLDLAIVLATVGVALDGDILTGKLSIGKESSAVPGLLRTPGGLNAHNKFEGDTSLTRNDYYLADGDNFRFNGTLYGMMYAEAQKNNGLYSWKAMADYPLLLYGAATFLYELFPNGTDKLPTEKVISSFFGAKQTGNGKWAATPERIPSNWYKRETPYTLVDVAVEILKLYLEHIALFGGNTGRPNSFILNPLQLTLDKQTVNGILCFLYQTILSVVPSQIETLVTTPLAILNYLTANLDPIFGPQFGCPSTSLDQIVAKKQ</sequence>
<evidence type="ECO:0000313" key="13">
    <source>
        <dbReference type="Proteomes" id="UP000663852"/>
    </source>
</evidence>
<keyword evidence="4" id="KW-0479">Metal-binding</keyword>
<comment type="cofactor">
    <cofactor evidence="1">
        <name>heme b</name>
        <dbReference type="ChEBI" id="CHEBI:60344"/>
    </cofactor>
</comment>
<dbReference type="Proteomes" id="UP000663852">
    <property type="component" value="Unassembled WGS sequence"/>
</dbReference>
<dbReference type="SUPFAM" id="SSF47571">
    <property type="entry name" value="Cloroperoxidase"/>
    <property type="match status" value="1"/>
</dbReference>
<accession>A0A814JAB0</accession>
<dbReference type="EMBL" id="CAJNOR010000165">
    <property type="protein sequence ID" value="CAF0824280.1"/>
    <property type="molecule type" value="Genomic_DNA"/>
</dbReference>
<name>A0A814JAB0_ADIRI</name>
<dbReference type="AlphaFoldDB" id="A0A814JAB0"/>
<reference evidence="11" key="1">
    <citation type="submission" date="2021-02" db="EMBL/GenBank/DDBJ databases">
        <authorList>
            <person name="Nowell W R."/>
        </authorList>
    </citation>
    <scope>NUCLEOTIDE SEQUENCE</scope>
</reference>